<name>A0A640SGR8_9ACTN</name>
<protein>
    <submittedName>
        <fullName evidence="2">Glyoxalase</fullName>
    </submittedName>
</protein>
<comment type="caution">
    <text evidence="2">The sequence shown here is derived from an EMBL/GenBank/DDBJ whole genome shotgun (WGS) entry which is preliminary data.</text>
</comment>
<dbReference type="CDD" id="cd07247">
    <property type="entry name" value="SgaA_N_like"/>
    <property type="match status" value="1"/>
</dbReference>
<accession>A0A640SGR8</accession>
<dbReference type="Pfam" id="PF18029">
    <property type="entry name" value="Glyoxalase_6"/>
    <property type="match status" value="1"/>
</dbReference>
<dbReference type="PROSITE" id="PS51819">
    <property type="entry name" value="VOC"/>
    <property type="match status" value="2"/>
</dbReference>
<organism evidence="2 3">
    <name type="scientific">Streptomyces caniferus</name>
    <dbReference type="NCBI Taxonomy" id="285557"/>
    <lineage>
        <taxon>Bacteria</taxon>
        <taxon>Bacillati</taxon>
        <taxon>Actinomycetota</taxon>
        <taxon>Actinomycetes</taxon>
        <taxon>Kitasatosporales</taxon>
        <taxon>Streptomycetaceae</taxon>
        <taxon>Streptomyces</taxon>
    </lineage>
</organism>
<dbReference type="EMBL" id="BLIN01000005">
    <property type="protein sequence ID" value="GFE10603.1"/>
    <property type="molecule type" value="Genomic_DNA"/>
</dbReference>
<evidence type="ECO:0000313" key="3">
    <source>
        <dbReference type="Proteomes" id="UP000435837"/>
    </source>
</evidence>
<dbReference type="Pfam" id="PF00903">
    <property type="entry name" value="Glyoxalase"/>
    <property type="match status" value="1"/>
</dbReference>
<dbReference type="PANTHER" id="PTHR33993">
    <property type="entry name" value="GLYOXALASE-RELATED"/>
    <property type="match status" value="1"/>
</dbReference>
<dbReference type="InterPro" id="IPR041581">
    <property type="entry name" value="Glyoxalase_6"/>
</dbReference>
<dbReference type="OrthoDB" id="9793039at2"/>
<dbReference type="InterPro" id="IPR037523">
    <property type="entry name" value="VOC_core"/>
</dbReference>
<gene>
    <name evidence="2" type="ORF">Scani_68710</name>
</gene>
<dbReference type="AlphaFoldDB" id="A0A640SGR8"/>
<dbReference type="SUPFAM" id="SSF54593">
    <property type="entry name" value="Glyoxalase/Bleomycin resistance protein/Dihydroxybiphenyl dioxygenase"/>
    <property type="match status" value="1"/>
</dbReference>
<feature type="domain" description="VOC" evidence="1">
    <location>
        <begin position="141"/>
        <end position="253"/>
    </location>
</feature>
<evidence type="ECO:0000259" key="1">
    <source>
        <dbReference type="PROSITE" id="PS51819"/>
    </source>
</evidence>
<dbReference type="Proteomes" id="UP000435837">
    <property type="component" value="Unassembled WGS sequence"/>
</dbReference>
<sequence length="258" mass="27692">MSKISTNQPLGTPTWIELGVPDLDRAKDFYRALFGWEYEERSAATGPFTLCLMRGRRVAALRPVSAADVEGESWWHVHVATDDCDGTAKQIAVSGGRVLVPPADVADLGRTAVVADPTGARFSLWQGRTLPGCELVNEPCALVRNDLACPDPGPARRFYATVFDFTLDGNDDLPDFDFTFLRRPDGHEIGGVFGDPTATASRWQTVFEVADTDELVSRALAAGGTAGTPEDAPYGRMAPITDPFGTAFSVITRPSAAG</sequence>
<dbReference type="InterPro" id="IPR004360">
    <property type="entry name" value="Glyas_Fos-R_dOase_dom"/>
</dbReference>
<reference evidence="2 3" key="1">
    <citation type="submission" date="2019-12" db="EMBL/GenBank/DDBJ databases">
        <title>Whole genome shotgun sequence of Streptomyces caniferus NBRC 15389.</title>
        <authorList>
            <person name="Ichikawa N."/>
            <person name="Kimura A."/>
            <person name="Kitahashi Y."/>
            <person name="Komaki H."/>
            <person name="Tamura T."/>
        </authorList>
    </citation>
    <scope>NUCLEOTIDE SEQUENCE [LARGE SCALE GENOMIC DNA]</scope>
    <source>
        <strain evidence="2 3">NBRC 15389</strain>
    </source>
</reference>
<dbReference type="Gene3D" id="3.10.180.10">
    <property type="entry name" value="2,3-Dihydroxybiphenyl 1,2-Dioxygenase, domain 1"/>
    <property type="match status" value="2"/>
</dbReference>
<dbReference type="PANTHER" id="PTHR33993:SF14">
    <property type="entry name" value="GB|AAF24581.1"/>
    <property type="match status" value="1"/>
</dbReference>
<dbReference type="GeneID" id="96636360"/>
<dbReference type="InterPro" id="IPR029068">
    <property type="entry name" value="Glyas_Bleomycin-R_OHBP_Dase"/>
</dbReference>
<dbReference type="InterPro" id="IPR052164">
    <property type="entry name" value="Anthracycline_SecMetBiosynth"/>
</dbReference>
<proteinExistence type="predicted"/>
<evidence type="ECO:0000313" key="2">
    <source>
        <dbReference type="EMBL" id="GFE10603.1"/>
    </source>
</evidence>
<dbReference type="RefSeq" id="WP_159481433.1">
    <property type="nucleotide sequence ID" value="NZ_BAAATH010000018.1"/>
</dbReference>
<feature type="domain" description="VOC" evidence="1">
    <location>
        <begin position="12"/>
        <end position="127"/>
    </location>
</feature>